<reference evidence="3" key="1">
    <citation type="submission" date="2022-11" db="UniProtKB">
        <authorList>
            <consortium name="WormBaseParasite"/>
        </authorList>
    </citation>
    <scope>IDENTIFICATION</scope>
</reference>
<evidence type="ECO:0000313" key="3">
    <source>
        <dbReference type="WBParaSite" id="jg19529"/>
    </source>
</evidence>
<keyword evidence="2" id="KW-1185">Reference proteome</keyword>
<dbReference type="AlphaFoldDB" id="A0A915DHK6"/>
<evidence type="ECO:0000256" key="1">
    <source>
        <dbReference type="SAM" id="SignalP"/>
    </source>
</evidence>
<proteinExistence type="predicted"/>
<dbReference type="WBParaSite" id="jg19529">
    <property type="protein sequence ID" value="jg19529"/>
    <property type="gene ID" value="jg19529"/>
</dbReference>
<sequence>MARFVMLFYCFMAVLKLAQCQDPFKQVFTQKWKTLLEMSNSPLVYVSPDQLSLMPFGPVFEEEKPYRDNSIISLLEPKQESEPALSGVMGKGKRLFVARIGKRNLHLRARVGK</sequence>
<organism evidence="2 3">
    <name type="scientific">Ditylenchus dipsaci</name>
    <dbReference type="NCBI Taxonomy" id="166011"/>
    <lineage>
        <taxon>Eukaryota</taxon>
        <taxon>Metazoa</taxon>
        <taxon>Ecdysozoa</taxon>
        <taxon>Nematoda</taxon>
        <taxon>Chromadorea</taxon>
        <taxon>Rhabditida</taxon>
        <taxon>Tylenchina</taxon>
        <taxon>Tylenchomorpha</taxon>
        <taxon>Sphaerularioidea</taxon>
        <taxon>Anguinidae</taxon>
        <taxon>Anguininae</taxon>
        <taxon>Ditylenchus</taxon>
    </lineage>
</organism>
<keyword evidence="1" id="KW-0732">Signal</keyword>
<evidence type="ECO:0000313" key="2">
    <source>
        <dbReference type="Proteomes" id="UP000887574"/>
    </source>
</evidence>
<feature type="signal peptide" evidence="1">
    <location>
        <begin position="1"/>
        <end position="20"/>
    </location>
</feature>
<accession>A0A915DHK6</accession>
<protein>
    <submittedName>
        <fullName evidence="3">Uncharacterized protein</fullName>
    </submittedName>
</protein>
<dbReference type="Proteomes" id="UP000887574">
    <property type="component" value="Unplaced"/>
</dbReference>
<feature type="chain" id="PRO_5037103496" evidence="1">
    <location>
        <begin position="21"/>
        <end position="113"/>
    </location>
</feature>
<name>A0A915DHK6_9BILA</name>